<name>B7KC18_GLOC7</name>
<keyword evidence="2" id="KW-1185">Reference proteome</keyword>
<gene>
    <name evidence="1" type="ordered locus">PCC7424_0374</name>
</gene>
<evidence type="ECO:0000313" key="2">
    <source>
        <dbReference type="Proteomes" id="UP000002384"/>
    </source>
</evidence>
<proteinExistence type="predicted"/>
<dbReference type="AlphaFoldDB" id="B7KC18"/>
<accession>B7KC18</accession>
<reference evidence="2" key="1">
    <citation type="journal article" date="2011" name="MBio">
        <title>Novel metabolic attributes of the genus Cyanothece, comprising a group of unicellular nitrogen-fixing Cyanobacteria.</title>
        <authorList>
            <person name="Bandyopadhyay A."/>
            <person name="Elvitigala T."/>
            <person name="Welsh E."/>
            <person name="Stockel J."/>
            <person name="Liberton M."/>
            <person name="Min H."/>
            <person name="Sherman L.A."/>
            <person name="Pakrasi H.B."/>
        </authorList>
    </citation>
    <scope>NUCLEOTIDE SEQUENCE [LARGE SCALE GENOMIC DNA]</scope>
    <source>
        <strain evidence="2">PCC 7424</strain>
    </source>
</reference>
<protein>
    <submittedName>
        <fullName evidence="1">Uncharacterized protein</fullName>
    </submittedName>
</protein>
<dbReference type="HOGENOM" id="CLU_3268881_0_0_3"/>
<sequence>MDNGQWIIVETSLFILKKQQEYLLAIASGIHQLKSLPYPCF</sequence>
<evidence type="ECO:0000313" key="1">
    <source>
        <dbReference type="EMBL" id="ACK68841.1"/>
    </source>
</evidence>
<organism evidence="1 2">
    <name type="scientific">Gloeothece citriformis (strain PCC 7424)</name>
    <name type="common">Cyanothece sp. (strain PCC 7424)</name>
    <dbReference type="NCBI Taxonomy" id="65393"/>
    <lineage>
        <taxon>Bacteria</taxon>
        <taxon>Bacillati</taxon>
        <taxon>Cyanobacteriota</taxon>
        <taxon>Cyanophyceae</taxon>
        <taxon>Oscillatoriophycideae</taxon>
        <taxon>Chroococcales</taxon>
        <taxon>Aphanothecaceae</taxon>
        <taxon>Gloeothece</taxon>
        <taxon>Gloeothece citriformis</taxon>
    </lineage>
</organism>
<dbReference type="STRING" id="65393.PCC7424_0374"/>
<dbReference type="EMBL" id="CP001291">
    <property type="protein sequence ID" value="ACK68841.1"/>
    <property type="molecule type" value="Genomic_DNA"/>
</dbReference>
<dbReference type="Proteomes" id="UP000002384">
    <property type="component" value="Chromosome"/>
</dbReference>
<dbReference type="KEGG" id="cyc:PCC7424_0374"/>